<dbReference type="Proteomes" id="UP000190285">
    <property type="component" value="Unassembled WGS sequence"/>
</dbReference>
<evidence type="ECO:0000256" key="12">
    <source>
        <dbReference type="ARBA" id="ARBA00023012"/>
    </source>
</evidence>
<dbReference type="Gene3D" id="3.30.565.10">
    <property type="entry name" value="Histidine kinase-like ATPase, C-terminal domain"/>
    <property type="match status" value="1"/>
</dbReference>
<dbReference type="InterPro" id="IPR003660">
    <property type="entry name" value="HAMP_dom"/>
</dbReference>
<comment type="catalytic activity">
    <reaction evidence="1">
        <text>ATP + protein L-histidine = ADP + protein N-phospho-L-histidine.</text>
        <dbReference type="EC" id="2.7.13.3"/>
    </reaction>
</comment>
<dbReference type="InterPro" id="IPR036097">
    <property type="entry name" value="HisK_dim/P_sf"/>
</dbReference>
<evidence type="ECO:0000256" key="7">
    <source>
        <dbReference type="ARBA" id="ARBA00022692"/>
    </source>
</evidence>
<evidence type="ECO:0000256" key="15">
    <source>
        <dbReference type="SAM" id="Phobius"/>
    </source>
</evidence>
<dbReference type="STRING" id="36842.SAMN02194393_02024"/>
<evidence type="ECO:0000259" key="17">
    <source>
        <dbReference type="PROSITE" id="PS50885"/>
    </source>
</evidence>
<evidence type="ECO:0000256" key="8">
    <source>
        <dbReference type="ARBA" id="ARBA00022741"/>
    </source>
</evidence>
<dbReference type="Pfam" id="PF00512">
    <property type="entry name" value="HisKA"/>
    <property type="match status" value="1"/>
</dbReference>
<reference evidence="18 19" key="1">
    <citation type="submission" date="2017-02" db="EMBL/GenBank/DDBJ databases">
        <authorList>
            <person name="Peterson S.W."/>
        </authorList>
    </citation>
    <scope>NUCLEOTIDE SEQUENCE [LARGE SCALE GENOMIC DNA]</scope>
    <source>
        <strain evidence="18 19">M1</strain>
    </source>
</reference>
<evidence type="ECO:0000313" key="19">
    <source>
        <dbReference type="Proteomes" id="UP000190285"/>
    </source>
</evidence>
<evidence type="ECO:0000256" key="5">
    <source>
        <dbReference type="ARBA" id="ARBA00022553"/>
    </source>
</evidence>
<dbReference type="FunFam" id="3.30.565.10:FF:000006">
    <property type="entry name" value="Sensor histidine kinase WalK"/>
    <property type="match status" value="1"/>
</dbReference>
<evidence type="ECO:0000256" key="9">
    <source>
        <dbReference type="ARBA" id="ARBA00022777"/>
    </source>
</evidence>
<dbReference type="SUPFAM" id="SSF47384">
    <property type="entry name" value="Homodimeric domain of signal transducing histidine kinase"/>
    <property type="match status" value="1"/>
</dbReference>
<dbReference type="PRINTS" id="PR00344">
    <property type="entry name" value="BCTRLSENSOR"/>
</dbReference>
<dbReference type="PROSITE" id="PS50885">
    <property type="entry name" value="HAMP"/>
    <property type="match status" value="1"/>
</dbReference>
<dbReference type="PROSITE" id="PS50109">
    <property type="entry name" value="HIS_KIN"/>
    <property type="match status" value="1"/>
</dbReference>
<comment type="subcellular location">
    <subcellularLocation>
        <location evidence="2">Cell membrane</location>
        <topology evidence="2">Multi-pass membrane protein</topology>
    </subcellularLocation>
</comment>
<dbReference type="EMBL" id="FUZT01000004">
    <property type="protein sequence ID" value="SKC65651.1"/>
    <property type="molecule type" value="Genomic_DNA"/>
</dbReference>
<feature type="domain" description="HAMP" evidence="17">
    <location>
        <begin position="193"/>
        <end position="245"/>
    </location>
</feature>
<dbReference type="OrthoDB" id="9786919at2"/>
<keyword evidence="13 15" id="KW-0472">Membrane</keyword>
<evidence type="ECO:0000256" key="11">
    <source>
        <dbReference type="ARBA" id="ARBA00022989"/>
    </source>
</evidence>
<dbReference type="SMART" id="SM00388">
    <property type="entry name" value="HisKA"/>
    <property type="match status" value="1"/>
</dbReference>
<evidence type="ECO:0000256" key="1">
    <source>
        <dbReference type="ARBA" id="ARBA00000085"/>
    </source>
</evidence>
<dbReference type="SMART" id="SM00304">
    <property type="entry name" value="HAMP"/>
    <property type="match status" value="1"/>
</dbReference>
<keyword evidence="7 15" id="KW-0812">Transmembrane</keyword>
<dbReference type="RefSeq" id="WP_079491317.1">
    <property type="nucleotide sequence ID" value="NZ_FUZT01000004.1"/>
</dbReference>
<evidence type="ECO:0000256" key="6">
    <source>
        <dbReference type="ARBA" id="ARBA00022679"/>
    </source>
</evidence>
<dbReference type="CDD" id="cd06225">
    <property type="entry name" value="HAMP"/>
    <property type="match status" value="1"/>
</dbReference>
<accession>A0A1T5KPT7</accession>
<dbReference type="InterPro" id="IPR050398">
    <property type="entry name" value="HssS/ArlS-like"/>
</dbReference>
<dbReference type="InterPro" id="IPR036890">
    <property type="entry name" value="HATPase_C_sf"/>
</dbReference>
<evidence type="ECO:0000256" key="4">
    <source>
        <dbReference type="ARBA" id="ARBA00022475"/>
    </source>
</evidence>
<dbReference type="EC" id="2.7.13.3" evidence="3"/>
<dbReference type="Gene3D" id="6.10.340.10">
    <property type="match status" value="1"/>
</dbReference>
<protein>
    <recommendedName>
        <fullName evidence="3">histidine kinase</fullName>
        <ecNumber evidence="3">2.7.13.3</ecNumber>
    </recommendedName>
</protein>
<proteinExistence type="predicted"/>
<keyword evidence="5" id="KW-0597">Phosphoprotein</keyword>
<keyword evidence="12" id="KW-0902">Two-component regulatory system</keyword>
<dbReference type="PANTHER" id="PTHR45528">
    <property type="entry name" value="SENSOR HISTIDINE KINASE CPXA"/>
    <property type="match status" value="1"/>
</dbReference>
<feature type="transmembrane region" description="Helical" evidence="15">
    <location>
        <begin position="172"/>
        <end position="191"/>
    </location>
</feature>
<keyword evidence="9 18" id="KW-0418">Kinase</keyword>
<dbReference type="Gene3D" id="1.10.287.130">
    <property type="match status" value="1"/>
</dbReference>
<feature type="domain" description="Histidine kinase" evidence="16">
    <location>
        <begin position="260"/>
        <end position="470"/>
    </location>
</feature>
<dbReference type="GO" id="GO:0005524">
    <property type="term" value="F:ATP binding"/>
    <property type="evidence" value="ECO:0007669"/>
    <property type="project" value="UniProtKB-KW"/>
</dbReference>
<dbReference type="SUPFAM" id="SSF55874">
    <property type="entry name" value="ATPase domain of HSP90 chaperone/DNA topoisomerase II/histidine kinase"/>
    <property type="match status" value="1"/>
</dbReference>
<keyword evidence="8" id="KW-0547">Nucleotide-binding</keyword>
<evidence type="ECO:0000256" key="3">
    <source>
        <dbReference type="ARBA" id="ARBA00012438"/>
    </source>
</evidence>
<dbReference type="Pfam" id="PF02518">
    <property type="entry name" value="HATPase_c"/>
    <property type="match status" value="1"/>
</dbReference>
<keyword evidence="6" id="KW-0808">Transferase</keyword>
<keyword evidence="19" id="KW-1185">Reference proteome</keyword>
<dbReference type="InterPro" id="IPR003594">
    <property type="entry name" value="HATPase_dom"/>
</dbReference>
<dbReference type="PANTHER" id="PTHR45528:SF1">
    <property type="entry name" value="SENSOR HISTIDINE KINASE CPXA"/>
    <property type="match status" value="1"/>
</dbReference>
<evidence type="ECO:0000313" key="18">
    <source>
        <dbReference type="EMBL" id="SKC65651.1"/>
    </source>
</evidence>
<dbReference type="GO" id="GO:0005886">
    <property type="term" value="C:plasma membrane"/>
    <property type="evidence" value="ECO:0007669"/>
    <property type="project" value="UniProtKB-SubCell"/>
</dbReference>
<organism evidence="18 19">
    <name type="scientific">Maledivibacter halophilus</name>
    <dbReference type="NCBI Taxonomy" id="36842"/>
    <lineage>
        <taxon>Bacteria</taxon>
        <taxon>Bacillati</taxon>
        <taxon>Bacillota</taxon>
        <taxon>Clostridia</taxon>
        <taxon>Peptostreptococcales</taxon>
        <taxon>Caminicellaceae</taxon>
        <taxon>Maledivibacter</taxon>
    </lineage>
</organism>
<evidence type="ECO:0000259" key="16">
    <source>
        <dbReference type="PROSITE" id="PS50109"/>
    </source>
</evidence>
<dbReference type="Pfam" id="PF00672">
    <property type="entry name" value="HAMP"/>
    <property type="match status" value="1"/>
</dbReference>
<evidence type="ECO:0000256" key="2">
    <source>
        <dbReference type="ARBA" id="ARBA00004651"/>
    </source>
</evidence>
<dbReference type="SMART" id="SM00387">
    <property type="entry name" value="HATPase_c"/>
    <property type="match status" value="1"/>
</dbReference>
<dbReference type="CDD" id="cd00075">
    <property type="entry name" value="HATPase"/>
    <property type="match status" value="1"/>
</dbReference>
<sequence>MKLWKKIYIIFFICFIISFNLAGVAIIERIYNKSINREVKESLDEHKNIVSEIDISIHMFNRIRSIDHSSSSKSIQDLIKEYVNTFRTGGEYIEILDMKNEEIFSNLDFNPPKYREELKALSRNERKYIIRTIDDKNYLFVTGIMDLGEDYKISYIKDVSYIYQERKDQYRFFFIFEFYICMIFAVLIYFVSNMLTKPVNRLIRTTQKISDGDYCDRVKITSKDELGTLSSNFNKMAQEIEEKINELEKNNAAKKMFIENLTHELKTPLTSIIGYADLLRTRKVKDKILWDSVDFIYSEGKRLEKLSFKMMDLILLRADDFELKSEKIINLFEEVKKGLKPKLKDKNIELIISGQNDEVTLEKDLMKILLTNLIDNSIKACEKNSKIQLSYYENGDKRIIEVADNGIGISKENIDRILEPFYVVDKSRTRANNGAGLGLAICKRIVEIHGARLKIESRENEGTKVKIIFQ</sequence>
<evidence type="ECO:0000256" key="10">
    <source>
        <dbReference type="ARBA" id="ARBA00022840"/>
    </source>
</evidence>
<feature type="coiled-coil region" evidence="14">
    <location>
        <begin position="230"/>
        <end position="264"/>
    </location>
</feature>
<dbReference type="AlphaFoldDB" id="A0A1T5KPT7"/>
<dbReference type="GO" id="GO:0000155">
    <property type="term" value="F:phosphorelay sensor kinase activity"/>
    <property type="evidence" value="ECO:0007669"/>
    <property type="project" value="InterPro"/>
</dbReference>
<name>A0A1T5KPT7_9FIRM</name>
<keyword evidence="14" id="KW-0175">Coiled coil</keyword>
<dbReference type="CDD" id="cd00082">
    <property type="entry name" value="HisKA"/>
    <property type="match status" value="1"/>
</dbReference>
<dbReference type="InterPro" id="IPR003661">
    <property type="entry name" value="HisK_dim/P_dom"/>
</dbReference>
<keyword evidence="4" id="KW-1003">Cell membrane</keyword>
<dbReference type="InterPro" id="IPR005467">
    <property type="entry name" value="His_kinase_dom"/>
</dbReference>
<keyword evidence="11 15" id="KW-1133">Transmembrane helix</keyword>
<evidence type="ECO:0000256" key="14">
    <source>
        <dbReference type="SAM" id="Coils"/>
    </source>
</evidence>
<keyword evidence="10" id="KW-0067">ATP-binding</keyword>
<feature type="transmembrane region" description="Helical" evidence="15">
    <location>
        <begin position="6"/>
        <end position="27"/>
    </location>
</feature>
<dbReference type="SUPFAM" id="SSF158472">
    <property type="entry name" value="HAMP domain-like"/>
    <property type="match status" value="1"/>
</dbReference>
<gene>
    <name evidence="18" type="ORF">SAMN02194393_02024</name>
</gene>
<dbReference type="InterPro" id="IPR004358">
    <property type="entry name" value="Sig_transdc_His_kin-like_C"/>
</dbReference>
<evidence type="ECO:0000256" key="13">
    <source>
        <dbReference type="ARBA" id="ARBA00023136"/>
    </source>
</evidence>